<evidence type="ECO:0000313" key="4">
    <source>
        <dbReference type="Proteomes" id="UP000528457"/>
    </source>
</evidence>
<dbReference type="Gene3D" id="2.60.40.2030">
    <property type="match status" value="1"/>
</dbReference>
<dbReference type="Pfam" id="PF07691">
    <property type="entry name" value="PA14"/>
    <property type="match status" value="1"/>
</dbReference>
<dbReference type="EMBL" id="JACHHT010000004">
    <property type="protein sequence ID" value="MBB6523515.1"/>
    <property type="molecule type" value="Genomic_DNA"/>
</dbReference>
<dbReference type="Pfam" id="PF00353">
    <property type="entry name" value="HemolysinCabind"/>
    <property type="match status" value="1"/>
</dbReference>
<dbReference type="NCBIfam" id="TIGR03661">
    <property type="entry name" value="T1SS_VCA0849"/>
    <property type="match status" value="1"/>
</dbReference>
<dbReference type="RefSeq" id="WP_184679404.1">
    <property type="nucleotide sequence ID" value="NZ_JACHHT010000004.1"/>
</dbReference>
<keyword evidence="4" id="KW-1185">Reference proteome</keyword>
<proteinExistence type="predicted"/>
<comment type="caution">
    <text evidence="3">The sequence shown here is derived from an EMBL/GenBank/DDBJ whole genome shotgun (WGS) entry which is preliminary data.</text>
</comment>
<dbReference type="NCBIfam" id="TIGR01965">
    <property type="entry name" value="VCBS_repeat"/>
    <property type="match status" value="5"/>
</dbReference>
<dbReference type="InterPro" id="IPR038081">
    <property type="entry name" value="CalX-like_sf"/>
</dbReference>
<dbReference type="InParanoid" id="A0A7X0MXS3"/>
<name>A0A7X0MXS3_9GAMM</name>
<evidence type="ECO:0000313" key="3">
    <source>
        <dbReference type="EMBL" id="MBB6523515.1"/>
    </source>
</evidence>
<dbReference type="SMART" id="SM00758">
    <property type="entry name" value="PA14"/>
    <property type="match status" value="1"/>
</dbReference>
<dbReference type="InterPro" id="IPR037524">
    <property type="entry name" value="PA14/GLEYA"/>
</dbReference>
<dbReference type="Proteomes" id="UP000528457">
    <property type="component" value="Unassembled WGS sequence"/>
</dbReference>
<dbReference type="InterPro" id="IPR019960">
    <property type="entry name" value="T1SS_VCA0849"/>
</dbReference>
<protein>
    <submittedName>
        <fullName evidence="3">VCBS repeat-containing protein</fullName>
    </submittedName>
</protein>
<dbReference type="SUPFAM" id="SSF141072">
    <property type="entry name" value="CalX-like"/>
    <property type="match status" value="1"/>
</dbReference>
<evidence type="ECO:0000256" key="1">
    <source>
        <dbReference type="SAM" id="MobiDB-lite"/>
    </source>
</evidence>
<dbReference type="InterPro" id="IPR010221">
    <property type="entry name" value="VCBS_dom"/>
</dbReference>
<feature type="compositionally biased region" description="Low complexity" evidence="1">
    <location>
        <begin position="680"/>
        <end position="689"/>
    </location>
</feature>
<sequence>GSYTYTPGAGAAALAEGATATDTFSYTLKDNDGSFSTTTVTITVTGTTDGVPTITITDINSGATGEASVSESGNFFGATFTVTAPDGLDSLTIAGQTVTLAALNNASNTNIIDIATGDGVLTITNYNASTGAVSYGYNPDGISQDHNGGEIVHSIAIVVNDSDGTTASDTLDILVLDRAPVANADTGSTDADTNATGNVRTGAGADQNSADATSIGGVAAGTQTGDIVGGVGTAIVGSLGSLTIQPNGSYTYVPGAGAAALAEGETATDTFSYTLKDSDGSFSTTTVTITVTGTTDGLPTVTITDNNAGATGDESVQEDATLTGNTFTISAPDGLGSISVAGQTITAAALNNASTTNIAVNTSQGLLTITDYNSATGVVTYNYDPAGAAKDHTSGEVVDNIAVVVTDSDGTTANGTLDILITDTAPVANADTDSTDADTNTTGNVRTDVGGADVDGADAAEITGVVAGTQTGDIVGGVNTAIAGTLGSLTIQADGSYTYTPGAGAEALAEGATATDTFSYTLKDDDGSFSTTTVTITVTGTTDGVPTITIMDNNAGATGEASVSESGNFFGATFTVTAPDGLDSLTIAGQTVTLAALNNASSTNIDIVTGDGVLTITNYNASTGVVSYGYNPDGISQDHSSGEIVHSIAIVVNDSDGTTASDTLDILVLDRVPVANADTDSTDADTNATGNVRTGAGADQNSADATSIGGVAAGTQTGDIVGGVGTAIVGSLGSLTIQPNGSYTYVPGAGAAALAEGETATDTFSYTLKDSDGSFSTTTVTITVTGTTDGAPTVTITDNNAGATGDESVQEDATSTGNTFTINTPDGLGSISVAGQTITAAALNNASTSNIAVNTAQGVLTITDYNSATGVVTYNYAPAGTAKDHTSGEVVDNIAVVVTDSDGTTANGTLDILITDTAPVANADTDSTDADTNATGNVRTDVGGADVDGADAAEITGVVAGTQTGDISGGVNTAIAGTLGSLTIQADGSYTYTPGAGAGALAEGATATDTFSYTLKDDDGSFSTTTVTITVTGTTDGAPTVTITDNNAGATGDESVQEDETLTGNTFTISTPDGLGSLSIAGQSITAAALNNASSTNITVTTPEGVMTITGYNSSTGVVTYSYDPSGTAKDHSGGEIVDSLAVVVTDSDGTTANGTLDILITDTGPTANSDTATTSQETLVTIDVLNNDVFGADGAAATNSGVVAATVSAAQGTVTIASNGELQFTPANGFTGTATINYTIRDDDGTESNSTVEVDVIGVSNITNASESEGESLEHTVTLSSTTTADTVMSFTIGDAGDSASSSDYDASSLVFSNGVTYDAANNQITIPAGVTNFTVTVPSTEDRDVESDESYTLNIGQASANGTIENDDTDVTLTPTTMTFDPATMGLQSSYYGYNDNRTGSSSDPLFSSNGVTRLHSDDGIAGDAAGSNNNIDRNADVIAIVEGRDNDSTLVNSGRAGSAAAADVTFIANRVEYGFNAPGSNGVAFGNGIGVNPHVDAGGTISSGNLNAFLAGNASDVTVTTGLGRTTDGAFRMVGFIFLPAGNYDIRVRADDGYRVYLDGGVAAEADRNQGSRTDVYTNNSAGGGLVPIEILYWDQGGAATLRVEIKPTGAPNSDYQVLDTDDLPILTPDQAAGIPDDATFAQDAGGNWVASSGSTHTGDATDEDITGTAFADTIIGGAGEDIMFGGDGADRFVFRSQDVSGSNGVDVEQDVIRDFNASEDILDLSDLLNTAQNSGNLDGYLHFEVDATTGDILVHINVEGDSSSNTLESGKVDHVIRIENPDAAVFSGTDQQIIDNLLNNGALDTLL</sequence>
<dbReference type="PROSITE" id="PS51820">
    <property type="entry name" value="PA14"/>
    <property type="match status" value="1"/>
</dbReference>
<feature type="non-terminal residue" evidence="3">
    <location>
        <position position="1"/>
    </location>
</feature>
<dbReference type="GO" id="GO:0005509">
    <property type="term" value="F:calcium ion binding"/>
    <property type="evidence" value="ECO:0007669"/>
    <property type="project" value="InterPro"/>
</dbReference>
<organism evidence="3 4">
    <name type="scientific">Pseudoteredinibacter isoporae</name>
    <dbReference type="NCBI Taxonomy" id="570281"/>
    <lineage>
        <taxon>Bacteria</taxon>
        <taxon>Pseudomonadati</taxon>
        <taxon>Pseudomonadota</taxon>
        <taxon>Gammaproteobacteria</taxon>
        <taxon>Cellvibrionales</taxon>
        <taxon>Cellvibrionaceae</taxon>
        <taxon>Pseudoteredinibacter</taxon>
    </lineage>
</organism>
<feature type="compositionally biased region" description="Polar residues" evidence="1">
    <location>
        <begin position="185"/>
        <end position="199"/>
    </location>
</feature>
<feature type="region of interest" description="Disordered" evidence="1">
    <location>
        <begin position="184"/>
        <end position="210"/>
    </location>
</feature>
<gene>
    <name evidence="3" type="ORF">HNR48_003829</name>
</gene>
<dbReference type="InterPro" id="IPR011658">
    <property type="entry name" value="PA14_dom"/>
</dbReference>
<dbReference type="Gene3D" id="2.60.40.2810">
    <property type="match status" value="1"/>
</dbReference>
<accession>A0A7X0MXS3</accession>
<evidence type="ECO:0000259" key="2">
    <source>
        <dbReference type="PROSITE" id="PS51820"/>
    </source>
</evidence>
<feature type="region of interest" description="Disordered" evidence="1">
    <location>
        <begin position="680"/>
        <end position="701"/>
    </location>
</feature>
<reference evidence="3 4" key="1">
    <citation type="submission" date="2020-08" db="EMBL/GenBank/DDBJ databases">
        <title>Genomic Encyclopedia of Type Strains, Phase IV (KMG-IV): sequencing the most valuable type-strain genomes for metagenomic binning, comparative biology and taxonomic classification.</title>
        <authorList>
            <person name="Goeker M."/>
        </authorList>
    </citation>
    <scope>NUCLEOTIDE SEQUENCE [LARGE SCALE GENOMIC DNA]</scope>
    <source>
        <strain evidence="3 4">DSM 22368</strain>
    </source>
</reference>
<dbReference type="Pfam" id="PF17963">
    <property type="entry name" value="Big_9"/>
    <property type="match status" value="5"/>
</dbReference>
<dbReference type="InterPro" id="IPR001343">
    <property type="entry name" value="Hemolysn_Ca-bd"/>
</dbReference>
<feature type="domain" description="PA14" evidence="2">
    <location>
        <begin position="1473"/>
        <end position="1626"/>
    </location>
</feature>